<keyword evidence="4" id="KW-0479">Metal-binding</keyword>
<keyword evidence="2" id="KW-1277">Toxin-antitoxin system</keyword>
<dbReference type="Pfam" id="PF01850">
    <property type="entry name" value="PIN"/>
    <property type="match status" value="1"/>
</dbReference>
<feature type="non-terminal residue" evidence="9">
    <location>
        <position position="120"/>
    </location>
</feature>
<evidence type="ECO:0000313" key="10">
    <source>
        <dbReference type="Proteomes" id="UP000034324"/>
    </source>
</evidence>
<evidence type="ECO:0000256" key="7">
    <source>
        <dbReference type="ARBA" id="ARBA00038093"/>
    </source>
</evidence>
<protein>
    <recommendedName>
        <fullName evidence="8">PIN domain-containing protein</fullName>
    </recommendedName>
</protein>
<evidence type="ECO:0000256" key="4">
    <source>
        <dbReference type="ARBA" id="ARBA00022723"/>
    </source>
</evidence>
<evidence type="ECO:0000256" key="1">
    <source>
        <dbReference type="ARBA" id="ARBA00001946"/>
    </source>
</evidence>
<dbReference type="EMBL" id="LBVC01000079">
    <property type="protein sequence ID" value="KKQ76264.1"/>
    <property type="molecule type" value="Genomic_DNA"/>
</dbReference>
<evidence type="ECO:0000256" key="3">
    <source>
        <dbReference type="ARBA" id="ARBA00022722"/>
    </source>
</evidence>
<dbReference type="InterPro" id="IPR050556">
    <property type="entry name" value="Type_II_TA_system_RNase"/>
</dbReference>
<comment type="cofactor">
    <cofactor evidence="1">
        <name>Mg(2+)</name>
        <dbReference type="ChEBI" id="CHEBI:18420"/>
    </cofactor>
</comment>
<dbReference type="Proteomes" id="UP000034324">
    <property type="component" value="Unassembled WGS sequence"/>
</dbReference>
<dbReference type="InterPro" id="IPR002716">
    <property type="entry name" value="PIN_dom"/>
</dbReference>
<dbReference type="SMART" id="SM00670">
    <property type="entry name" value="PINc"/>
    <property type="match status" value="1"/>
</dbReference>
<sequence length="120" mass="13625">MRLVLDTSIIIDYLRDGKIGVAFFNEEQEDITFYLPTIVIFELLSGQSTKIPTKLKIINEFLKYFQRIELTESIAERAGKIYRDITAKLEVPDYIIAASALEIGGTVVTLNTKHFQQIPG</sequence>
<feature type="domain" description="PIN" evidence="8">
    <location>
        <begin position="1"/>
        <end position="116"/>
    </location>
</feature>
<evidence type="ECO:0000256" key="5">
    <source>
        <dbReference type="ARBA" id="ARBA00022801"/>
    </source>
</evidence>
<accession>A0A0G0MRH1</accession>
<keyword evidence="6" id="KW-0460">Magnesium</keyword>
<evidence type="ECO:0000313" key="9">
    <source>
        <dbReference type="EMBL" id="KKQ76264.1"/>
    </source>
</evidence>
<reference evidence="9 10" key="1">
    <citation type="journal article" date="2015" name="Nature">
        <title>rRNA introns, odd ribosomes, and small enigmatic genomes across a large radiation of phyla.</title>
        <authorList>
            <person name="Brown C.T."/>
            <person name="Hug L.A."/>
            <person name="Thomas B.C."/>
            <person name="Sharon I."/>
            <person name="Castelle C.J."/>
            <person name="Singh A."/>
            <person name="Wilkins M.J."/>
            <person name="Williams K.H."/>
            <person name="Banfield J.F."/>
        </authorList>
    </citation>
    <scope>NUCLEOTIDE SEQUENCE [LARGE SCALE GENOMIC DNA]</scope>
</reference>
<name>A0A0G0MRH1_9BACT</name>
<evidence type="ECO:0000259" key="8">
    <source>
        <dbReference type="SMART" id="SM00670"/>
    </source>
</evidence>
<dbReference type="CDD" id="cd18741">
    <property type="entry name" value="PIN_VapC4-5_FitB-like"/>
    <property type="match status" value="1"/>
</dbReference>
<dbReference type="PANTHER" id="PTHR33653">
    <property type="entry name" value="RIBONUCLEASE VAPC2"/>
    <property type="match status" value="1"/>
</dbReference>
<proteinExistence type="inferred from homology"/>
<dbReference type="Gene3D" id="3.40.50.1010">
    <property type="entry name" value="5'-nuclease"/>
    <property type="match status" value="1"/>
</dbReference>
<dbReference type="PANTHER" id="PTHR33653:SF1">
    <property type="entry name" value="RIBONUCLEASE VAPC2"/>
    <property type="match status" value="1"/>
</dbReference>
<dbReference type="InterPro" id="IPR029060">
    <property type="entry name" value="PIN-like_dom_sf"/>
</dbReference>
<evidence type="ECO:0000256" key="6">
    <source>
        <dbReference type="ARBA" id="ARBA00022842"/>
    </source>
</evidence>
<keyword evidence="3" id="KW-0540">Nuclease</keyword>
<evidence type="ECO:0000256" key="2">
    <source>
        <dbReference type="ARBA" id="ARBA00022649"/>
    </source>
</evidence>
<comment type="caution">
    <text evidence="9">The sequence shown here is derived from an EMBL/GenBank/DDBJ whole genome shotgun (WGS) entry which is preliminary data.</text>
</comment>
<dbReference type="SUPFAM" id="SSF88723">
    <property type="entry name" value="PIN domain-like"/>
    <property type="match status" value="1"/>
</dbReference>
<organism evidence="9 10">
    <name type="scientific">Candidatus Daviesbacteria bacterium GW2011_GWF2_38_6</name>
    <dbReference type="NCBI Taxonomy" id="1618432"/>
    <lineage>
        <taxon>Bacteria</taxon>
        <taxon>Candidatus Daviesiibacteriota</taxon>
    </lineage>
</organism>
<dbReference type="GO" id="GO:0046872">
    <property type="term" value="F:metal ion binding"/>
    <property type="evidence" value="ECO:0007669"/>
    <property type="project" value="UniProtKB-KW"/>
</dbReference>
<gene>
    <name evidence="9" type="ORF">US99_C0079G0012</name>
</gene>
<comment type="similarity">
    <text evidence="7">Belongs to the PINc/VapC protein family.</text>
</comment>
<keyword evidence="5" id="KW-0378">Hydrolase</keyword>
<dbReference type="GO" id="GO:0016787">
    <property type="term" value="F:hydrolase activity"/>
    <property type="evidence" value="ECO:0007669"/>
    <property type="project" value="UniProtKB-KW"/>
</dbReference>
<dbReference type="GO" id="GO:0004518">
    <property type="term" value="F:nuclease activity"/>
    <property type="evidence" value="ECO:0007669"/>
    <property type="project" value="UniProtKB-KW"/>
</dbReference>
<dbReference type="AlphaFoldDB" id="A0A0G0MRH1"/>